<gene>
    <name evidence="2" type="ORF">CT0861_02333</name>
</gene>
<dbReference type="Proteomes" id="UP000076552">
    <property type="component" value="Unassembled WGS sequence"/>
</dbReference>
<proteinExistence type="predicted"/>
<dbReference type="STRING" id="708197.A0A166MBS1"/>
<dbReference type="Pfam" id="PF20516">
    <property type="entry name" value="PDDEXK_12"/>
    <property type="match status" value="1"/>
</dbReference>
<dbReference type="InterPro" id="IPR046797">
    <property type="entry name" value="PDDEXK_12"/>
</dbReference>
<evidence type="ECO:0000313" key="2">
    <source>
        <dbReference type="EMBL" id="KZL64502.1"/>
    </source>
</evidence>
<protein>
    <recommendedName>
        <fullName evidence="1">PD-(D/E)XK nuclease-like domain-containing protein</fullName>
    </recommendedName>
</protein>
<evidence type="ECO:0000313" key="3">
    <source>
        <dbReference type="Proteomes" id="UP000076552"/>
    </source>
</evidence>
<keyword evidence="3" id="KW-1185">Reference proteome</keyword>
<dbReference type="AlphaFoldDB" id="A0A166MBS1"/>
<comment type="caution">
    <text evidence="2">The sequence shown here is derived from an EMBL/GenBank/DDBJ whole genome shotgun (WGS) entry which is preliminary data.</text>
</comment>
<evidence type="ECO:0000259" key="1">
    <source>
        <dbReference type="Pfam" id="PF20516"/>
    </source>
</evidence>
<sequence length="134" mass="15223">MYRALAVYPHLVREDTVDCTSCAFLRNKPITVSIDTKKSEGLEEPILQIGVWHAAHWAYLDRISKMRNTDLDGLGFLPGLNMGGADWYSVASTRQGHKTTLWNQQLIGSKESLIGAYKVVRAIQYLAWWSNSFY</sequence>
<dbReference type="EMBL" id="LFIV01000278">
    <property type="protein sequence ID" value="KZL64502.1"/>
    <property type="molecule type" value="Genomic_DNA"/>
</dbReference>
<accession>A0A166MBS1</accession>
<reference evidence="2 3" key="1">
    <citation type="submission" date="2015-06" db="EMBL/GenBank/DDBJ databases">
        <title>Survival trade-offs in plant roots during colonization by closely related pathogenic and mutualistic fungi.</title>
        <authorList>
            <person name="Hacquard S."/>
            <person name="Kracher B."/>
            <person name="Hiruma K."/>
            <person name="Weinman A."/>
            <person name="Muench P."/>
            <person name="Garrido Oter R."/>
            <person name="Ver Loren van Themaat E."/>
            <person name="Dallerey J.-F."/>
            <person name="Damm U."/>
            <person name="Henrissat B."/>
            <person name="Lespinet O."/>
            <person name="Thon M."/>
            <person name="Kemen E."/>
            <person name="McHardy A.C."/>
            <person name="Schulze-Lefert P."/>
            <person name="O'Connell R.J."/>
        </authorList>
    </citation>
    <scope>NUCLEOTIDE SEQUENCE [LARGE SCALE GENOMIC DNA]</scope>
    <source>
        <strain evidence="2 3">0861</strain>
    </source>
</reference>
<organism evidence="2 3">
    <name type="scientific">Colletotrichum tofieldiae</name>
    <dbReference type="NCBI Taxonomy" id="708197"/>
    <lineage>
        <taxon>Eukaryota</taxon>
        <taxon>Fungi</taxon>
        <taxon>Dikarya</taxon>
        <taxon>Ascomycota</taxon>
        <taxon>Pezizomycotina</taxon>
        <taxon>Sordariomycetes</taxon>
        <taxon>Hypocreomycetidae</taxon>
        <taxon>Glomerellales</taxon>
        <taxon>Glomerellaceae</taxon>
        <taxon>Colletotrichum</taxon>
        <taxon>Colletotrichum spaethianum species complex</taxon>
    </lineage>
</organism>
<feature type="domain" description="PD-(D/E)XK nuclease-like" evidence="1">
    <location>
        <begin position="16"/>
        <end position="132"/>
    </location>
</feature>
<name>A0A166MBS1_9PEZI</name>